<dbReference type="GO" id="GO:0015297">
    <property type="term" value="F:antiporter activity"/>
    <property type="evidence" value="ECO:0007669"/>
    <property type="project" value="InterPro"/>
</dbReference>
<dbReference type="STRING" id="262768.PAM_734"/>
<dbReference type="EMBL" id="AP006628">
    <property type="protein sequence ID" value="BAD04819.1"/>
    <property type="molecule type" value="Genomic_DNA"/>
</dbReference>
<evidence type="ECO:0000256" key="2">
    <source>
        <dbReference type="ARBA" id="ARBA00022448"/>
    </source>
</evidence>
<evidence type="ECO:0000313" key="8">
    <source>
        <dbReference type="EMBL" id="BAD04819.1"/>
    </source>
</evidence>
<dbReference type="Pfam" id="PF01554">
    <property type="entry name" value="MatE"/>
    <property type="match status" value="2"/>
</dbReference>
<feature type="transmembrane region" description="Helical" evidence="7">
    <location>
        <begin position="168"/>
        <end position="188"/>
    </location>
</feature>
<gene>
    <name evidence="8" type="primary">norM</name>
    <name evidence="8" type="ordered locus">PAM_734</name>
</gene>
<keyword evidence="2" id="KW-0813">Transport</keyword>
<feature type="transmembrane region" description="Helical" evidence="7">
    <location>
        <begin position="359"/>
        <end position="385"/>
    </location>
</feature>
<feature type="transmembrane region" description="Helical" evidence="7">
    <location>
        <begin position="435"/>
        <end position="452"/>
    </location>
</feature>
<dbReference type="InterPro" id="IPR052031">
    <property type="entry name" value="Membrane_Transporter-Flippase"/>
</dbReference>
<dbReference type="AlphaFoldDB" id="Q6YPJ1"/>
<dbReference type="InterPro" id="IPR002528">
    <property type="entry name" value="MATE_fam"/>
</dbReference>
<dbReference type="Proteomes" id="UP000002523">
    <property type="component" value="Chromosome"/>
</dbReference>
<evidence type="ECO:0000256" key="4">
    <source>
        <dbReference type="ARBA" id="ARBA00022692"/>
    </source>
</evidence>
<protein>
    <submittedName>
        <fullName evidence="8">Na+-driven multidrug efflux pump</fullName>
    </submittedName>
</protein>
<name>Q6YPJ1_ONYPE</name>
<evidence type="ECO:0000256" key="1">
    <source>
        <dbReference type="ARBA" id="ARBA00004651"/>
    </source>
</evidence>
<dbReference type="GO" id="GO:0005886">
    <property type="term" value="C:plasma membrane"/>
    <property type="evidence" value="ECO:0007669"/>
    <property type="project" value="UniProtKB-SubCell"/>
</dbReference>
<keyword evidence="3" id="KW-1003">Cell membrane</keyword>
<reference evidence="8 9" key="1">
    <citation type="journal article" date="2004" name="Nat. Genet.">
        <title>Reductive evolution suggested from the complete genome sequence of a plant-pathogenic phytoplasma.</title>
        <authorList>
            <person name="Oshima K."/>
            <person name="Kakizawa S."/>
            <person name="Nishigawa H."/>
            <person name="Jung H.-Y."/>
            <person name="Wei W."/>
            <person name="Suzuki S."/>
            <person name="Arashida R."/>
            <person name="Nakata D."/>
            <person name="Miyata S."/>
            <person name="Ugaki M."/>
            <person name="Namba S."/>
        </authorList>
    </citation>
    <scope>NUCLEOTIDE SEQUENCE [LARGE SCALE GENOMIC DNA]</scope>
    <source>
        <strain evidence="9">OY-M</strain>
    </source>
</reference>
<feature type="transmembrane region" description="Helical" evidence="7">
    <location>
        <begin position="226"/>
        <end position="248"/>
    </location>
</feature>
<dbReference type="PANTHER" id="PTHR43549">
    <property type="entry name" value="MULTIDRUG RESISTANCE PROTEIN YPNP-RELATED"/>
    <property type="match status" value="1"/>
</dbReference>
<evidence type="ECO:0000256" key="5">
    <source>
        <dbReference type="ARBA" id="ARBA00022989"/>
    </source>
</evidence>
<keyword evidence="9" id="KW-1185">Reference proteome</keyword>
<keyword evidence="4 7" id="KW-0812">Transmembrane</keyword>
<evidence type="ECO:0000256" key="3">
    <source>
        <dbReference type="ARBA" id="ARBA00022475"/>
    </source>
</evidence>
<evidence type="ECO:0000256" key="6">
    <source>
        <dbReference type="ARBA" id="ARBA00023136"/>
    </source>
</evidence>
<feature type="transmembrane region" description="Helical" evidence="7">
    <location>
        <begin position="126"/>
        <end position="148"/>
    </location>
</feature>
<feature type="transmembrane region" description="Helical" evidence="7">
    <location>
        <begin position="38"/>
        <end position="56"/>
    </location>
</feature>
<evidence type="ECO:0000256" key="7">
    <source>
        <dbReference type="SAM" id="Phobius"/>
    </source>
</evidence>
<proteinExistence type="predicted"/>
<feature type="transmembrane region" description="Helical" evidence="7">
    <location>
        <begin position="86"/>
        <end position="106"/>
    </location>
</feature>
<comment type="subcellular location">
    <subcellularLocation>
        <location evidence="1">Cell membrane</location>
        <topology evidence="1">Multi-pass membrane protein</topology>
    </subcellularLocation>
</comment>
<feature type="transmembrane region" description="Helical" evidence="7">
    <location>
        <begin position="464"/>
        <end position="488"/>
    </location>
</feature>
<feature type="transmembrane region" description="Helical" evidence="7">
    <location>
        <begin position="274"/>
        <end position="296"/>
    </location>
</feature>
<dbReference type="eggNOG" id="COG0534">
    <property type="taxonomic scope" value="Bacteria"/>
</dbReference>
<dbReference type="GO" id="GO:0042910">
    <property type="term" value="F:xenobiotic transmembrane transporter activity"/>
    <property type="evidence" value="ECO:0007669"/>
    <property type="project" value="InterPro"/>
</dbReference>
<dbReference type="KEGG" id="poy:PAM_734"/>
<feature type="transmembrane region" description="Helical" evidence="7">
    <location>
        <begin position="200"/>
        <end position="220"/>
    </location>
</feature>
<feature type="transmembrane region" description="Helical" evidence="7">
    <location>
        <begin position="311"/>
        <end position="329"/>
    </location>
</feature>
<evidence type="ECO:0000313" key="9">
    <source>
        <dbReference type="Proteomes" id="UP000002523"/>
    </source>
</evidence>
<dbReference type="PANTHER" id="PTHR43549:SF3">
    <property type="entry name" value="MULTIDRUG RESISTANCE PROTEIN YPNP-RELATED"/>
    <property type="match status" value="1"/>
</dbReference>
<keyword evidence="6 7" id="KW-0472">Membrane</keyword>
<sequence length="499" mass="56795">MFDPTQTLDGGFFVVKTKATTQILINEKRNRKFLLEGNLWKVIFYFTFPIIIYWIFQNASDAIDLFILKRNQISDNQLTFVSRVHIFKGILVPFGISIATGGVILVGRAYGQNNVNKMHLYLAKTFVLSILTGFILVFLCIFVFKSFIATNILKISQNAIENNEGIKYYNLIILSLVCIIINTVFLSLERAKGNNKIALFLNILNASAKIIFSFVLFHYWNSSMVSLALATLISNGIVTLFALWFLFFDSKNPFRIILSKISFDKEFLKKLSKLAIPVCASISIYSVGKLIVSIIVKEWYGDPQGISSSQIGANLALAVTINNVFYNALNSFSDSQNAIISQNLGHNNLNRVFEAFKKIIFCMCVLALIGSLINIFGYKLILPLFHDSPWEKIPTLEQDVFRTLLFFETTSLWLSCGSIIMFNFLLAFKRVGPSVYLNFLRTLIRIFFIVLFSKHFLNQGVMGVGLSIFLSNFICFIITLLIFSTFYLKLKRDKTFEQD</sequence>
<feature type="transmembrane region" description="Helical" evidence="7">
    <location>
        <begin position="405"/>
        <end position="428"/>
    </location>
</feature>
<organism evidence="8 9">
    <name type="scientific">Onion yellows phytoplasma (strain OY-M)</name>
    <dbReference type="NCBI Taxonomy" id="262768"/>
    <lineage>
        <taxon>Bacteria</taxon>
        <taxon>Bacillati</taxon>
        <taxon>Mycoplasmatota</taxon>
        <taxon>Mollicutes</taxon>
        <taxon>Acholeplasmatales</taxon>
        <taxon>Acholeplasmataceae</taxon>
        <taxon>Candidatus Phytoplasma</taxon>
        <taxon>16SrI (Aster yellows group)</taxon>
    </lineage>
</organism>
<keyword evidence="5 7" id="KW-1133">Transmembrane helix</keyword>
<accession>Q6YPJ1</accession>
<dbReference type="HOGENOM" id="CLU_558874_0_0_14"/>